<dbReference type="EMBL" id="VUJX02000001">
    <property type="protein sequence ID" value="KAL0942192.1"/>
    <property type="molecule type" value="Genomic_DNA"/>
</dbReference>
<protein>
    <submittedName>
        <fullName evidence="1">37s ribosomal protein</fullName>
    </submittedName>
</protein>
<dbReference type="Proteomes" id="UP000805649">
    <property type="component" value="Unassembled WGS sequence"/>
</dbReference>
<evidence type="ECO:0000313" key="1">
    <source>
        <dbReference type="EMBL" id="KAL0942192.1"/>
    </source>
</evidence>
<keyword evidence="1" id="KW-0689">Ribosomal protein</keyword>
<sequence length="378" mass="43652">MAAAGQALRFCVRSSRRISTVPRIAPRAATQFSQSQQRRAFAVSFTKRQDGEDASLYTSRETVEEMLKRLRPEEIKALEGIRKRDPSAQQMSLEQYLEREMTADEQAEDEPLITNQEFKKVVGTKRVNKQSFWYDEDDPTAETENVMDEFDEDDITPMAHGKLDEIREHRHYHRIMAWEMPLLAKLAKPFEPPAKDEVLRFRYTTYMGEFHPAEKKVVVQFSPADLNLTPVQANKLRKLAGSRYNPETDIIKMSSEKYENQAQNKRYLSDLVDKLVANAKDSKDTFEDIPLDTRHHQFKSKPKFPVEWRMTEERRKELEAFRLQELKSEAAKEEGGQIVDGADKIKEFLSAPPKEADGKVAELVGVRSRGGKQKAARR</sequence>
<organism evidence="1 2">
    <name type="scientific">Colletotrichum truncatum</name>
    <name type="common">Anthracnose fungus</name>
    <name type="synonym">Colletotrichum capsici</name>
    <dbReference type="NCBI Taxonomy" id="5467"/>
    <lineage>
        <taxon>Eukaryota</taxon>
        <taxon>Fungi</taxon>
        <taxon>Dikarya</taxon>
        <taxon>Ascomycota</taxon>
        <taxon>Pezizomycotina</taxon>
        <taxon>Sordariomycetes</taxon>
        <taxon>Hypocreomycetidae</taxon>
        <taxon>Glomerellales</taxon>
        <taxon>Glomerellaceae</taxon>
        <taxon>Colletotrichum</taxon>
        <taxon>Colletotrichum truncatum species complex</taxon>
    </lineage>
</organism>
<keyword evidence="1" id="KW-0687">Ribonucleoprotein</keyword>
<evidence type="ECO:0000313" key="2">
    <source>
        <dbReference type="Proteomes" id="UP000805649"/>
    </source>
</evidence>
<keyword evidence="2" id="KW-1185">Reference proteome</keyword>
<comment type="caution">
    <text evidence="1">The sequence shown here is derived from an EMBL/GenBank/DDBJ whole genome shotgun (WGS) entry which is preliminary data.</text>
</comment>
<gene>
    <name evidence="1" type="ORF">CTRU02_200078</name>
</gene>
<proteinExistence type="predicted"/>
<name>A0ACC3ZDJ5_COLTU</name>
<accession>A0ACC3ZDJ5</accession>
<reference evidence="1 2" key="1">
    <citation type="journal article" date="2020" name="Phytopathology">
        <title>Genome Sequence Resources of Colletotrichum truncatum, C. plurivorum, C. musicola, and C. sojae: Four Species Pathogenic to Soybean (Glycine max).</title>
        <authorList>
            <person name="Rogerio F."/>
            <person name="Boufleur T.R."/>
            <person name="Ciampi-Guillardi M."/>
            <person name="Sukno S.A."/>
            <person name="Thon M.R."/>
            <person name="Massola Junior N.S."/>
            <person name="Baroncelli R."/>
        </authorList>
    </citation>
    <scope>NUCLEOTIDE SEQUENCE [LARGE SCALE GENOMIC DNA]</scope>
    <source>
        <strain evidence="1 2">CMES1059</strain>
    </source>
</reference>